<evidence type="ECO:0000313" key="2">
    <source>
        <dbReference type="WBParaSite" id="Hba_02251"/>
    </source>
</evidence>
<dbReference type="AlphaFoldDB" id="A0A1I7WC16"/>
<sequence length="134" mass="15316">MFYQSANQNNANDNCRSPTELRTTQEVFCAVSDTEYLDAVDEEEGQSRSSSFDVQDDFRKRGRRGSLKSYCNRVEDELRVVLQIISEQIEKLSLAVEIRNGMLINMFKKAHQMQCTTEMHANAITSPNNDSILV</sequence>
<keyword evidence="1" id="KW-1185">Reference proteome</keyword>
<accession>A0A1I7WC16</accession>
<organism evidence="1 2">
    <name type="scientific">Heterorhabditis bacteriophora</name>
    <name type="common">Entomopathogenic nematode worm</name>
    <dbReference type="NCBI Taxonomy" id="37862"/>
    <lineage>
        <taxon>Eukaryota</taxon>
        <taxon>Metazoa</taxon>
        <taxon>Ecdysozoa</taxon>
        <taxon>Nematoda</taxon>
        <taxon>Chromadorea</taxon>
        <taxon>Rhabditida</taxon>
        <taxon>Rhabditina</taxon>
        <taxon>Rhabditomorpha</taxon>
        <taxon>Strongyloidea</taxon>
        <taxon>Heterorhabditidae</taxon>
        <taxon>Heterorhabditis</taxon>
    </lineage>
</organism>
<proteinExistence type="predicted"/>
<dbReference type="Proteomes" id="UP000095283">
    <property type="component" value="Unplaced"/>
</dbReference>
<reference evidence="2" key="1">
    <citation type="submission" date="2016-11" db="UniProtKB">
        <authorList>
            <consortium name="WormBaseParasite"/>
        </authorList>
    </citation>
    <scope>IDENTIFICATION</scope>
</reference>
<evidence type="ECO:0000313" key="1">
    <source>
        <dbReference type="Proteomes" id="UP000095283"/>
    </source>
</evidence>
<dbReference type="WBParaSite" id="Hba_02251">
    <property type="protein sequence ID" value="Hba_02251"/>
    <property type="gene ID" value="Hba_02251"/>
</dbReference>
<name>A0A1I7WC16_HETBA</name>
<protein>
    <submittedName>
        <fullName evidence="2">Uncharacterized protein</fullName>
    </submittedName>
</protein>